<keyword evidence="3 5" id="KW-0597">Phosphoprotein</keyword>
<keyword evidence="13" id="KW-1185">Reference proteome</keyword>
<gene>
    <name evidence="12" type="ORF">M0H32_24090</name>
</gene>
<dbReference type="CDD" id="cd16922">
    <property type="entry name" value="HATPase_EvgS-ArcB-TorS-like"/>
    <property type="match status" value="1"/>
</dbReference>
<dbReference type="InterPro" id="IPR003661">
    <property type="entry name" value="HisK_dim/P_dom"/>
</dbReference>
<evidence type="ECO:0000256" key="6">
    <source>
        <dbReference type="SAM" id="Coils"/>
    </source>
</evidence>
<dbReference type="Gene3D" id="3.30.450.20">
    <property type="entry name" value="PAS domain"/>
    <property type="match status" value="1"/>
</dbReference>
<dbReference type="SMART" id="SM00387">
    <property type="entry name" value="HATPase_c"/>
    <property type="match status" value="1"/>
</dbReference>
<feature type="modified residue" description="4-aspartylphosphate" evidence="5">
    <location>
        <position position="586"/>
    </location>
</feature>
<dbReference type="PANTHER" id="PTHR45339">
    <property type="entry name" value="HYBRID SIGNAL TRANSDUCTION HISTIDINE KINASE J"/>
    <property type="match status" value="1"/>
</dbReference>
<evidence type="ECO:0000256" key="7">
    <source>
        <dbReference type="SAM" id="MobiDB-lite"/>
    </source>
</evidence>
<feature type="transmembrane region" description="Helical" evidence="8">
    <location>
        <begin position="102"/>
        <end position="120"/>
    </location>
</feature>
<feature type="modified residue" description="4-aspartylphosphate" evidence="5">
    <location>
        <position position="732"/>
    </location>
</feature>
<evidence type="ECO:0000256" key="2">
    <source>
        <dbReference type="ARBA" id="ARBA00012438"/>
    </source>
</evidence>
<comment type="caution">
    <text evidence="12">The sequence shown here is derived from an EMBL/GenBank/DDBJ whole genome shotgun (WGS) entry which is preliminary data.</text>
</comment>
<evidence type="ECO:0000259" key="11">
    <source>
        <dbReference type="PROSITE" id="PS50112"/>
    </source>
</evidence>
<accession>A0ABT0H0P5</accession>
<dbReference type="InterPro" id="IPR036097">
    <property type="entry name" value="HisK_dim/P_sf"/>
</dbReference>
<dbReference type="Gene3D" id="3.30.565.10">
    <property type="entry name" value="Histidine kinase-like ATPase, C-terminal domain"/>
    <property type="match status" value="1"/>
</dbReference>
<keyword evidence="8" id="KW-1133">Transmembrane helix</keyword>
<dbReference type="SMART" id="SM00091">
    <property type="entry name" value="PAS"/>
    <property type="match status" value="1"/>
</dbReference>
<feature type="region of interest" description="Disordered" evidence="7">
    <location>
        <begin position="1"/>
        <end position="67"/>
    </location>
</feature>
<dbReference type="InterPro" id="IPR005467">
    <property type="entry name" value="His_kinase_dom"/>
</dbReference>
<dbReference type="InterPro" id="IPR011006">
    <property type="entry name" value="CheY-like_superfamily"/>
</dbReference>
<evidence type="ECO:0000259" key="10">
    <source>
        <dbReference type="PROSITE" id="PS50110"/>
    </source>
</evidence>
<protein>
    <recommendedName>
        <fullName evidence="2">histidine kinase</fullName>
        <ecNumber evidence="2">2.7.13.3</ecNumber>
    </recommendedName>
</protein>
<evidence type="ECO:0000313" key="13">
    <source>
        <dbReference type="Proteomes" id="UP001431221"/>
    </source>
</evidence>
<keyword evidence="8" id="KW-0472">Membrane</keyword>
<organism evidence="12 13">
    <name type="scientific">Roseibium sediminicola</name>
    <dbReference type="NCBI Taxonomy" id="2933272"/>
    <lineage>
        <taxon>Bacteria</taxon>
        <taxon>Pseudomonadati</taxon>
        <taxon>Pseudomonadota</taxon>
        <taxon>Alphaproteobacteria</taxon>
        <taxon>Hyphomicrobiales</taxon>
        <taxon>Stappiaceae</taxon>
        <taxon>Roseibium</taxon>
    </lineage>
</organism>
<dbReference type="Proteomes" id="UP001431221">
    <property type="component" value="Unassembled WGS sequence"/>
</dbReference>
<dbReference type="InterPro" id="IPR004358">
    <property type="entry name" value="Sig_transdc_His_kin-like_C"/>
</dbReference>
<dbReference type="CDD" id="cd17546">
    <property type="entry name" value="REC_hyHK_CKI1_RcsC-like"/>
    <property type="match status" value="1"/>
</dbReference>
<dbReference type="Pfam" id="PF08448">
    <property type="entry name" value="PAS_4"/>
    <property type="match status" value="1"/>
</dbReference>
<dbReference type="PRINTS" id="PR00344">
    <property type="entry name" value="BCTRLSENSOR"/>
</dbReference>
<feature type="domain" description="Histidine kinase" evidence="9">
    <location>
        <begin position="300"/>
        <end position="521"/>
    </location>
</feature>
<dbReference type="SUPFAM" id="SSF52172">
    <property type="entry name" value="CheY-like"/>
    <property type="match status" value="2"/>
</dbReference>
<name>A0ABT0H0P5_9HYPH</name>
<keyword evidence="12" id="KW-0547">Nucleotide-binding</keyword>
<dbReference type="Pfam" id="PF02518">
    <property type="entry name" value="HATPase_c"/>
    <property type="match status" value="1"/>
</dbReference>
<dbReference type="SUPFAM" id="SSF55785">
    <property type="entry name" value="PYP-like sensor domain (PAS domain)"/>
    <property type="match status" value="1"/>
</dbReference>
<dbReference type="GO" id="GO:0005524">
    <property type="term" value="F:ATP binding"/>
    <property type="evidence" value="ECO:0007669"/>
    <property type="project" value="UniProtKB-KW"/>
</dbReference>
<feature type="domain" description="PAS" evidence="11">
    <location>
        <begin position="158"/>
        <end position="194"/>
    </location>
</feature>
<dbReference type="EMBL" id="JALNMJ010000023">
    <property type="protein sequence ID" value="MCK7615259.1"/>
    <property type="molecule type" value="Genomic_DNA"/>
</dbReference>
<keyword evidence="8" id="KW-0812">Transmembrane</keyword>
<dbReference type="InterPro" id="IPR001789">
    <property type="entry name" value="Sig_transdc_resp-reg_receiver"/>
</dbReference>
<evidence type="ECO:0000256" key="3">
    <source>
        <dbReference type="ARBA" id="ARBA00022553"/>
    </source>
</evidence>
<dbReference type="CDD" id="cd00082">
    <property type="entry name" value="HisKA"/>
    <property type="match status" value="1"/>
</dbReference>
<dbReference type="InterPro" id="IPR000014">
    <property type="entry name" value="PAS"/>
</dbReference>
<evidence type="ECO:0000259" key="9">
    <source>
        <dbReference type="PROSITE" id="PS50109"/>
    </source>
</evidence>
<dbReference type="PROSITE" id="PS50110">
    <property type="entry name" value="RESPONSE_REGULATORY"/>
    <property type="match status" value="2"/>
</dbReference>
<dbReference type="PANTHER" id="PTHR45339:SF1">
    <property type="entry name" value="HYBRID SIGNAL TRANSDUCTION HISTIDINE KINASE J"/>
    <property type="match status" value="1"/>
</dbReference>
<dbReference type="Pfam" id="PF00512">
    <property type="entry name" value="HisKA"/>
    <property type="match status" value="1"/>
</dbReference>
<dbReference type="Pfam" id="PF00072">
    <property type="entry name" value="Response_reg"/>
    <property type="match status" value="1"/>
</dbReference>
<evidence type="ECO:0000256" key="1">
    <source>
        <dbReference type="ARBA" id="ARBA00000085"/>
    </source>
</evidence>
<dbReference type="CDD" id="cd00130">
    <property type="entry name" value="PAS"/>
    <property type="match status" value="1"/>
</dbReference>
<proteinExistence type="predicted"/>
<dbReference type="SMART" id="SM00388">
    <property type="entry name" value="HisKA"/>
    <property type="match status" value="1"/>
</dbReference>
<dbReference type="PROSITE" id="PS50109">
    <property type="entry name" value="HIS_KIN"/>
    <property type="match status" value="1"/>
</dbReference>
<comment type="catalytic activity">
    <reaction evidence="1">
        <text>ATP + protein L-histidine = ADP + protein N-phospho-L-histidine.</text>
        <dbReference type="EC" id="2.7.13.3"/>
    </reaction>
</comment>
<feature type="transmembrane region" description="Helical" evidence="8">
    <location>
        <begin position="75"/>
        <end position="95"/>
    </location>
</feature>
<feature type="coiled-coil region" evidence="6">
    <location>
        <begin position="131"/>
        <end position="158"/>
    </location>
</feature>
<dbReference type="Gene3D" id="1.10.287.130">
    <property type="match status" value="1"/>
</dbReference>
<sequence>MVSQNSDRAAKAVPEADEAEDRPVAGERNRSPRDDLTATPSSRALDPESLDEDGPEVGPGRRATDLPVSAPTRSLQHLAVAGLVVGLVAAFLMVSTEGINRFFSVGLAFFAGGLAVWRLFADDMHRAIQAVQLKDDKIRRLMARCEELEDRAWELGESDERHASILATLGDVVIRRDQDGIITYVNSAADDVFGPVHHLQPGSPMALPLVEDDRNRGMETDAPAANSAGVGFQDFYLETAQGRRWFSRIDIPVRDTTTDRQLVQTVLRDVTERRVIEEELLAARHSAESSNEAKSRFLATVSHEIRTPLNGVLGMAALLRDTRLTKEQGAYIEALETSGETLLLLIDEVLDFSKVEAGKLDIQASPVRVGALVESVVELLAPKAHAKKLEIGAMLDPSLPEEVTLDATRVRQILFNLIGNGVKFTDEGGVAIELTGRPSPAGGSYLDIDVRDTGIGFDAEEAERLFKEFEQVDHGPARKFGGTGLGLAIAQRLAGLMGGDISASPSGDGGALFRVSLPIPENLTRERDPRLAKVAGRNIVFVSSSQIECPLLAERLKRHGAHVSVLTPGNPDLDTGLATADLLVVDNAALSDSGGWLASARLTGCRAPAIVMIAPPERERLEHLREAGYAAYLIRPVRIETLVQIFAGLLDDAGMEHAWDVSAEPFSNVFLANRHKVPARPLRLLVAEDNDINRLLSEAMLRKLGHVPVMVVDGEKAVEEAASGSYDAILMDLHMPGLDGFQAIQQIRADERSSGRPSVPVLIVTADVMKDARDKATEVGAAGYLTKPLSVEAISDALAEIGRG</sequence>
<keyword evidence="4" id="KW-0902">Two-component regulatory system</keyword>
<dbReference type="SUPFAM" id="SSF47384">
    <property type="entry name" value="Homodimeric domain of signal transducing histidine kinase"/>
    <property type="match status" value="1"/>
</dbReference>
<feature type="compositionally biased region" description="Basic and acidic residues" evidence="7">
    <location>
        <begin position="21"/>
        <end position="36"/>
    </location>
</feature>
<evidence type="ECO:0000256" key="4">
    <source>
        <dbReference type="ARBA" id="ARBA00023012"/>
    </source>
</evidence>
<dbReference type="InterPro" id="IPR036890">
    <property type="entry name" value="HATPase_C_sf"/>
</dbReference>
<dbReference type="EC" id="2.7.13.3" evidence="2"/>
<evidence type="ECO:0000256" key="8">
    <source>
        <dbReference type="SAM" id="Phobius"/>
    </source>
</evidence>
<dbReference type="SUPFAM" id="SSF55874">
    <property type="entry name" value="ATPase domain of HSP90 chaperone/DNA topoisomerase II/histidine kinase"/>
    <property type="match status" value="1"/>
</dbReference>
<dbReference type="InterPro" id="IPR003594">
    <property type="entry name" value="HATPase_dom"/>
</dbReference>
<evidence type="ECO:0000313" key="12">
    <source>
        <dbReference type="EMBL" id="MCK7615259.1"/>
    </source>
</evidence>
<keyword evidence="12" id="KW-0067">ATP-binding</keyword>
<dbReference type="PROSITE" id="PS50112">
    <property type="entry name" value="PAS"/>
    <property type="match status" value="1"/>
</dbReference>
<feature type="domain" description="Response regulatory" evidence="10">
    <location>
        <begin position="683"/>
        <end position="802"/>
    </location>
</feature>
<reference evidence="12" key="1">
    <citation type="submission" date="2022-04" db="EMBL/GenBank/DDBJ databases">
        <title>Roseibium sp. CAU 1639 isolated from mud.</title>
        <authorList>
            <person name="Kim W."/>
        </authorList>
    </citation>
    <scope>NUCLEOTIDE SEQUENCE</scope>
    <source>
        <strain evidence="12">CAU 1639</strain>
    </source>
</reference>
<dbReference type="InterPro" id="IPR035965">
    <property type="entry name" value="PAS-like_dom_sf"/>
</dbReference>
<dbReference type="NCBIfam" id="TIGR00229">
    <property type="entry name" value="sensory_box"/>
    <property type="match status" value="1"/>
</dbReference>
<evidence type="ECO:0000256" key="5">
    <source>
        <dbReference type="PROSITE-ProRule" id="PRU00169"/>
    </source>
</evidence>
<dbReference type="RefSeq" id="WP_248158382.1">
    <property type="nucleotide sequence ID" value="NZ_JALNMJ010000023.1"/>
</dbReference>
<dbReference type="Gene3D" id="3.40.50.2300">
    <property type="match status" value="2"/>
</dbReference>
<keyword evidence="6" id="KW-0175">Coiled coil</keyword>
<dbReference type="InterPro" id="IPR013656">
    <property type="entry name" value="PAS_4"/>
</dbReference>
<feature type="domain" description="Response regulatory" evidence="10">
    <location>
        <begin position="538"/>
        <end position="650"/>
    </location>
</feature>
<dbReference type="SMART" id="SM00448">
    <property type="entry name" value="REC"/>
    <property type="match status" value="1"/>
</dbReference>